<accession>A0A330L4V1</accession>
<sequence>MRCNVIRCVMVLGVVLTAATAFAEATASRDYALGQHGSLQLNVPVSWKDSVTQPPNGLPPTIAFVPERGAAFRVLLTPIWSDRSGAVLPVAAEIRKKVEQAASQAKAQAIESDVAVVEMTGTTGLGYHYAVTDRDSKPGEFKRMKQGMLRVGDLLVSFTILSQEASDPVNQQAMVMLERAAHTAGKTGASGTQEHSVRSDALQITSTEQAHVLTVPASRLVMRLPLGGLSLTNSAIGGSTTNPRYFHFRDDAKQVIISGWFESDQAFPGLQKVWADEVTVSKKNGLPDAQRVVFGRLGNWETIAYERAVPNITNSHLHAHWVQAGTWIDLHASLTSNGSSEDARAKLESLLRAIVVKQKTP</sequence>
<keyword evidence="1" id="KW-0732">Signal</keyword>
<dbReference type="EMBL" id="OUNR01000002">
    <property type="protein sequence ID" value="SPP64227.1"/>
    <property type="molecule type" value="Genomic_DNA"/>
</dbReference>
<evidence type="ECO:0000256" key="1">
    <source>
        <dbReference type="SAM" id="SignalP"/>
    </source>
</evidence>
<dbReference type="Proteomes" id="UP000248168">
    <property type="component" value="Unassembled WGS sequence"/>
</dbReference>
<gene>
    <name evidence="2" type="ORF">NITLEN_100097</name>
</gene>
<evidence type="ECO:0000313" key="3">
    <source>
        <dbReference type="Proteomes" id="UP000248168"/>
    </source>
</evidence>
<feature type="signal peptide" evidence="1">
    <location>
        <begin position="1"/>
        <end position="23"/>
    </location>
</feature>
<feature type="chain" id="PRO_5016379665" description="Lipoprotein" evidence="1">
    <location>
        <begin position="24"/>
        <end position="361"/>
    </location>
</feature>
<keyword evidence="3" id="KW-1185">Reference proteome</keyword>
<reference evidence="3" key="1">
    <citation type="submission" date="2018-04" db="EMBL/GenBank/DDBJ databases">
        <authorList>
            <person name="Lucker S."/>
            <person name="Sakoula D."/>
        </authorList>
    </citation>
    <scope>NUCLEOTIDE SEQUENCE [LARGE SCALE GENOMIC DNA]</scope>
</reference>
<evidence type="ECO:0008006" key="4">
    <source>
        <dbReference type="Google" id="ProtNLM"/>
    </source>
</evidence>
<proteinExistence type="predicted"/>
<name>A0A330L4V1_9BACT</name>
<dbReference type="InParanoid" id="A0A330L4V1"/>
<dbReference type="AlphaFoldDB" id="A0A330L4V1"/>
<evidence type="ECO:0000313" key="2">
    <source>
        <dbReference type="EMBL" id="SPP64227.1"/>
    </source>
</evidence>
<protein>
    <recommendedName>
        <fullName evidence="4">Lipoprotein</fullName>
    </recommendedName>
</protein>
<dbReference type="OrthoDB" id="8561114at2"/>
<dbReference type="RefSeq" id="WP_121988645.1">
    <property type="nucleotide sequence ID" value="NZ_OUNR01000002.1"/>
</dbReference>
<organism evidence="2 3">
    <name type="scientific">Nitrospira lenta</name>
    <dbReference type="NCBI Taxonomy" id="1436998"/>
    <lineage>
        <taxon>Bacteria</taxon>
        <taxon>Pseudomonadati</taxon>
        <taxon>Nitrospirota</taxon>
        <taxon>Nitrospiria</taxon>
        <taxon>Nitrospirales</taxon>
        <taxon>Nitrospiraceae</taxon>
        <taxon>Nitrospira</taxon>
    </lineage>
</organism>